<dbReference type="Gene3D" id="3.30.565.10">
    <property type="entry name" value="Histidine kinase-like ATPase, C-terminal domain"/>
    <property type="match status" value="1"/>
</dbReference>
<dbReference type="Pfam" id="PF02518">
    <property type="entry name" value="HATPase_c"/>
    <property type="match status" value="1"/>
</dbReference>
<evidence type="ECO:0000256" key="5">
    <source>
        <dbReference type="ARBA" id="ARBA00022777"/>
    </source>
</evidence>
<keyword evidence="7" id="KW-0812">Transmembrane</keyword>
<dbReference type="CDD" id="cd00082">
    <property type="entry name" value="HisKA"/>
    <property type="match status" value="1"/>
</dbReference>
<evidence type="ECO:0000256" key="4">
    <source>
        <dbReference type="ARBA" id="ARBA00022679"/>
    </source>
</evidence>
<comment type="catalytic activity">
    <reaction evidence="1">
        <text>ATP + protein L-histidine = ADP + protein N-phospho-L-histidine.</text>
        <dbReference type="EC" id="2.7.13.3"/>
    </reaction>
</comment>
<keyword evidence="5 9" id="KW-0418">Kinase</keyword>
<keyword evidence="7" id="KW-0472">Membrane</keyword>
<dbReference type="PANTHER" id="PTHR43711:SF1">
    <property type="entry name" value="HISTIDINE KINASE 1"/>
    <property type="match status" value="1"/>
</dbReference>
<feature type="transmembrane region" description="Helical" evidence="7">
    <location>
        <begin position="12"/>
        <end position="35"/>
    </location>
</feature>
<keyword evidence="7" id="KW-1133">Transmembrane helix</keyword>
<dbReference type="InterPro" id="IPR003594">
    <property type="entry name" value="HATPase_dom"/>
</dbReference>
<evidence type="ECO:0000256" key="3">
    <source>
        <dbReference type="ARBA" id="ARBA00022553"/>
    </source>
</evidence>
<dbReference type="SMART" id="SM00388">
    <property type="entry name" value="HisKA"/>
    <property type="match status" value="1"/>
</dbReference>
<dbReference type="PROSITE" id="PS50109">
    <property type="entry name" value="HIS_KIN"/>
    <property type="match status" value="1"/>
</dbReference>
<dbReference type="RefSeq" id="WP_111283370.1">
    <property type="nucleotide sequence ID" value="NZ_CP147988.1"/>
</dbReference>
<dbReference type="GO" id="GO:0016301">
    <property type="term" value="F:kinase activity"/>
    <property type="evidence" value="ECO:0007669"/>
    <property type="project" value="UniProtKB-KW"/>
</dbReference>
<dbReference type="CDD" id="cd00075">
    <property type="entry name" value="HATPase"/>
    <property type="match status" value="1"/>
</dbReference>
<dbReference type="InterPro" id="IPR004358">
    <property type="entry name" value="Sig_transdc_His_kin-like_C"/>
</dbReference>
<proteinExistence type="predicted"/>
<evidence type="ECO:0000313" key="9">
    <source>
        <dbReference type="EMBL" id="WXK50940.1"/>
    </source>
</evidence>
<dbReference type="EMBL" id="CP147988">
    <property type="protein sequence ID" value="WXK50940.1"/>
    <property type="molecule type" value="Genomic_DNA"/>
</dbReference>
<name>A0ABZ2Q925_9FLAO</name>
<dbReference type="Pfam" id="PF00512">
    <property type="entry name" value="HisKA"/>
    <property type="match status" value="1"/>
</dbReference>
<dbReference type="PRINTS" id="PR00344">
    <property type="entry name" value="BCTRLSENSOR"/>
</dbReference>
<evidence type="ECO:0000256" key="6">
    <source>
        <dbReference type="ARBA" id="ARBA00023012"/>
    </source>
</evidence>
<dbReference type="InterPro" id="IPR005467">
    <property type="entry name" value="His_kinase_dom"/>
</dbReference>
<feature type="domain" description="Histidine kinase" evidence="8">
    <location>
        <begin position="262"/>
        <end position="472"/>
    </location>
</feature>
<dbReference type="InterPro" id="IPR036890">
    <property type="entry name" value="HATPase_C_sf"/>
</dbReference>
<dbReference type="InterPro" id="IPR003661">
    <property type="entry name" value="HisK_dim/P_dom"/>
</dbReference>
<dbReference type="InterPro" id="IPR036097">
    <property type="entry name" value="HisK_dim/P_sf"/>
</dbReference>
<dbReference type="Proteomes" id="UP001447857">
    <property type="component" value="Chromosome"/>
</dbReference>
<dbReference type="SUPFAM" id="SSF55874">
    <property type="entry name" value="ATPase domain of HSP90 chaperone/DNA topoisomerase II/histidine kinase"/>
    <property type="match status" value="1"/>
</dbReference>
<organism evidence="9 10">
    <name type="scientific">Flavobacterium ginsenosidimutans</name>
    <dbReference type="NCBI Taxonomy" id="687844"/>
    <lineage>
        <taxon>Bacteria</taxon>
        <taxon>Pseudomonadati</taxon>
        <taxon>Bacteroidota</taxon>
        <taxon>Flavobacteriia</taxon>
        <taxon>Flavobacteriales</taxon>
        <taxon>Flavobacteriaceae</taxon>
        <taxon>Flavobacterium</taxon>
    </lineage>
</organism>
<gene>
    <name evidence="9" type="ORF">V6624_04740</name>
</gene>
<dbReference type="EC" id="2.7.13.3" evidence="2"/>
<sequence length="475" mass="54459">MSKLQALKNFRFPNVFILILIVFISCALLICINFFTIKILSANRAYVNGESHYSKGQKDASLHLINYLYTKNPTQWKLYLEELKVPQGDGTARITLLKAGDNEIARKGLLIGRNHQEDLNDIIWLFDNFKQVSFLSKAIDEWGKGDKLIFKLFVIGQQINAKIERNLLTVEDQKNYLKQISLISDRLTVNERNFSNTLGEGTRKIKDLLIITNVFFILIIICSVCLYYSIMVKRLLVSKKETEVKNENLIIVNRELDRFVYSASHDLRSPITSLKGLIEITALEDDVQQVRNYLQMMHQSLARQDQFISDIIDYSKNKRKEIIMEPVSLKELFNEAILQLMHIENANKIKFTQELLVDQIESDGLRLKIIINNLISNAIKYSDCSKQEMFITIKTYFSEGLNKIEISDNGIGIHEEHKANIFDMYFGTNKNKGSGLGLYIVKEAVENIKGDISVFSESKIGSKFIVTIPNSYAGV</sequence>
<accession>A0ABZ2Q925</accession>
<evidence type="ECO:0000259" key="8">
    <source>
        <dbReference type="PROSITE" id="PS50109"/>
    </source>
</evidence>
<dbReference type="PROSITE" id="PS51257">
    <property type="entry name" value="PROKAR_LIPOPROTEIN"/>
    <property type="match status" value="1"/>
</dbReference>
<feature type="transmembrane region" description="Helical" evidence="7">
    <location>
        <begin position="208"/>
        <end position="230"/>
    </location>
</feature>
<evidence type="ECO:0000256" key="1">
    <source>
        <dbReference type="ARBA" id="ARBA00000085"/>
    </source>
</evidence>
<dbReference type="PANTHER" id="PTHR43711">
    <property type="entry name" value="TWO-COMPONENT HISTIDINE KINASE"/>
    <property type="match status" value="1"/>
</dbReference>
<dbReference type="SUPFAM" id="SSF47384">
    <property type="entry name" value="Homodimeric domain of signal transducing histidine kinase"/>
    <property type="match status" value="1"/>
</dbReference>
<dbReference type="SMART" id="SM00387">
    <property type="entry name" value="HATPase_c"/>
    <property type="match status" value="1"/>
</dbReference>
<protein>
    <recommendedName>
        <fullName evidence="2">histidine kinase</fullName>
        <ecNumber evidence="2">2.7.13.3</ecNumber>
    </recommendedName>
</protein>
<evidence type="ECO:0000313" key="10">
    <source>
        <dbReference type="Proteomes" id="UP001447857"/>
    </source>
</evidence>
<reference evidence="9 10" key="1">
    <citation type="submission" date="2024-02" db="EMBL/GenBank/DDBJ databases">
        <title>complete genome of Flavobacterium ginsenosidimutans Str. YTB16.</title>
        <authorList>
            <person name="Wang Q."/>
        </authorList>
    </citation>
    <scope>NUCLEOTIDE SEQUENCE [LARGE SCALE GENOMIC DNA]</scope>
    <source>
        <strain evidence="9 10">YTB16</strain>
    </source>
</reference>
<evidence type="ECO:0000256" key="7">
    <source>
        <dbReference type="SAM" id="Phobius"/>
    </source>
</evidence>
<keyword evidence="6" id="KW-0902">Two-component regulatory system</keyword>
<dbReference type="Gene3D" id="1.10.287.130">
    <property type="match status" value="1"/>
</dbReference>
<keyword evidence="3" id="KW-0597">Phosphoprotein</keyword>
<dbReference type="InterPro" id="IPR050736">
    <property type="entry name" value="Sensor_HK_Regulatory"/>
</dbReference>
<evidence type="ECO:0000256" key="2">
    <source>
        <dbReference type="ARBA" id="ARBA00012438"/>
    </source>
</evidence>
<keyword evidence="4" id="KW-0808">Transferase</keyword>
<keyword evidence="10" id="KW-1185">Reference proteome</keyword>